<evidence type="ECO:0000256" key="6">
    <source>
        <dbReference type="ARBA" id="ARBA00022840"/>
    </source>
</evidence>
<name>A0A7I4Y736_HAECO</name>
<feature type="region of interest" description="Disordered" evidence="9">
    <location>
        <begin position="1"/>
        <end position="43"/>
    </location>
</feature>
<dbReference type="GO" id="GO:0005886">
    <property type="term" value="C:plasma membrane"/>
    <property type="evidence" value="ECO:0007669"/>
    <property type="project" value="TreeGrafter"/>
</dbReference>
<evidence type="ECO:0000313" key="12">
    <source>
        <dbReference type="Proteomes" id="UP000025227"/>
    </source>
</evidence>
<evidence type="ECO:0000313" key="13">
    <source>
        <dbReference type="WBParaSite" id="HCON_00060120-00001"/>
    </source>
</evidence>
<keyword evidence="8 10" id="KW-0472">Membrane</keyword>
<evidence type="ECO:0000256" key="5">
    <source>
        <dbReference type="ARBA" id="ARBA00022741"/>
    </source>
</evidence>
<feature type="domain" description="ABC transporter" evidence="11">
    <location>
        <begin position="50"/>
        <end position="300"/>
    </location>
</feature>
<dbReference type="InterPro" id="IPR043926">
    <property type="entry name" value="ABCG_dom"/>
</dbReference>
<dbReference type="InterPro" id="IPR013525">
    <property type="entry name" value="ABC2_TM"/>
</dbReference>
<keyword evidence="5" id="KW-0547">Nucleotide-binding</keyword>
<keyword evidence="3" id="KW-0813">Transport</keyword>
<dbReference type="OrthoDB" id="66620at2759"/>
<keyword evidence="12" id="KW-1185">Reference proteome</keyword>
<dbReference type="SMART" id="SM00382">
    <property type="entry name" value="AAA"/>
    <property type="match status" value="1"/>
</dbReference>
<feature type="transmembrane region" description="Helical" evidence="10">
    <location>
        <begin position="504"/>
        <end position="524"/>
    </location>
</feature>
<dbReference type="WBParaSite" id="HCON_00060120-00001">
    <property type="protein sequence ID" value="HCON_00060120-00001"/>
    <property type="gene ID" value="HCON_00060120"/>
</dbReference>
<dbReference type="Pfam" id="PF01061">
    <property type="entry name" value="ABC2_membrane"/>
    <property type="match status" value="1"/>
</dbReference>
<dbReference type="OMA" id="KQTWRIE"/>
<dbReference type="Pfam" id="PF00005">
    <property type="entry name" value="ABC_tran"/>
    <property type="match status" value="1"/>
</dbReference>
<dbReference type="InterPro" id="IPR050352">
    <property type="entry name" value="ABCG_transporters"/>
</dbReference>
<dbReference type="PROSITE" id="PS00211">
    <property type="entry name" value="ABC_TRANSPORTER_1"/>
    <property type="match status" value="1"/>
</dbReference>
<accession>A0A7I4Y736</accession>
<dbReference type="FunFam" id="3.40.50.300:FF:002134">
    <property type="entry name" value="ABC transporter ATP-binding protein/permease wht-1"/>
    <property type="match status" value="1"/>
</dbReference>
<keyword evidence="6" id="KW-0067">ATP-binding</keyword>
<dbReference type="PANTHER" id="PTHR48041:SF104">
    <property type="entry name" value="ABC TRANSPORTER DOMAIN-CONTAINING PROTEIN"/>
    <property type="match status" value="1"/>
</dbReference>
<evidence type="ECO:0000256" key="8">
    <source>
        <dbReference type="ARBA" id="ARBA00023136"/>
    </source>
</evidence>
<feature type="transmembrane region" description="Helical" evidence="10">
    <location>
        <begin position="536"/>
        <end position="557"/>
    </location>
</feature>
<keyword evidence="4 10" id="KW-0812">Transmembrane</keyword>
<keyword evidence="7 10" id="KW-1133">Transmembrane helix</keyword>
<dbReference type="InterPro" id="IPR003593">
    <property type="entry name" value="AAA+_ATPase"/>
</dbReference>
<comment type="similarity">
    <text evidence="2">Belongs to the ABC transporter superfamily. ABCG family. Eye pigment precursor importer (TC 3.A.1.204) subfamily.</text>
</comment>
<feature type="transmembrane region" description="Helical" evidence="10">
    <location>
        <begin position="627"/>
        <end position="651"/>
    </location>
</feature>
<sequence length="656" mass="73142">MSSEDTGSKASREGKRPSEDTKTRSTSNITVEDTESEPLLSKEAAEEKTLTWIDIEATVPMIGKSSKARRKTVLRGVSGVALPREVLAIMGGSGAGKTTLMNILAFQSSKEIESNGAVLVNGKAMTKLDMRRMSAYVQQIDLFCGTLTVKEQLTYSALLRMGSQYTYTQKMEKVEEVIKDMNLTECQDTLIGIPNRSKGISVGEKKRLAFGSEILTDPPILFCDEPTTGLDGFMAHQVVQALQLMAEKGKTVVTVIHQPGSTIFNMFSRVCFMALGKVAYCGNVKDLITFFNGLGHPSLRVPESHNPADHVIAKLAVNNDTIVDDVKRVNYIIDMFDESDAAEELKELIRKTSIKPEHEDEDENEKHGMYAVSMWVQMNVLFRRAFLTTIRDPVLLQVRFLQVVITSVAIGIVNFRTEVYGPSIQNLEGVMYNCVRDMSFLFFFPSINVITSELPLFMRECKARIYSAEAYFISKSLAEVPQYILLPFIYSSILYWMTGLSETASQFMIFSVVNVCQSLNAISIGYASGCVFGDEGLAITVMSAFMQALLVFGGFYINLHSVPFWMRPFSALSFFKYSFEALQINQWTDITYIKGCTGLLSHGNNTVYCPSETGKGLLQKRGMDGSLLINMLLLMFFIMMYRVIGLVALVLRARLT</sequence>
<evidence type="ECO:0000256" key="4">
    <source>
        <dbReference type="ARBA" id="ARBA00022692"/>
    </source>
</evidence>
<dbReference type="SUPFAM" id="SSF52540">
    <property type="entry name" value="P-loop containing nucleoside triphosphate hydrolases"/>
    <property type="match status" value="1"/>
</dbReference>
<dbReference type="Pfam" id="PF19055">
    <property type="entry name" value="ABC2_membrane_7"/>
    <property type="match status" value="1"/>
</dbReference>
<evidence type="ECO:0000259" key="11">
    <source>
        <dbReference type="PROSITE" id="PS50893"/>
    </source>
</evidence>
<comment type="subcellular location">
    <subcellularLocation>
        <location evidence="1">Membrane</location>
        <topology evidence="1">Multi-pass membrane protein</topology>
    </subcellularLocation>
</comment>
<dbReference type="InterPro" id="IPR027417">
    <property type="entry name" value="P-loop_NTPase"/>
</dbReference>
<evidence type="ECO:0000256" key="10">
    <source>
        <dbReference type="SAM" id="Phobius"/>
    </source>
</evidence>
<dbReference type="InterPro" id="IPR017871">
    <property type="entry name" value="ABC_transporter-like_CS"/>
</dbReference>
<dbReference type="AlphaFoldDB" id="A0A7I4Y736"/>
<dbReference type="PANTHER" id="PTHR48041">
    <property type="entry name" value="ABC TRANSPORTER G FAMILY MEMBER 28"/>
    <property type="match status" value="1"/>
</dbReference>
<evidence type="ECO:0000256" key="7">
    <source>
        <dbReference type="ARBA" id="ARBA00022989"/>
    </source>
</evidence>
<evidence type="ECO:0000256" key="1">
    <source>
        <dbReference type="ARBA" id="ARBA00004141"/>
    </source>
</evidence>
<dbReference type="InterPro" id="IPR003439">
    <property type="entry name" value="ABC_transporter-like_ATP-bd"/>
</dbReference>
<dbReference type="GO" id="GO:0140359">
    <property type="term" value="F:ABC-type transporter activity"/>
    <property type="evidence" value="ECO:0007669"/>
    <property type="project" value="InterPro"/>
</dbReference>
<feature type="compositionally biased region" description="Basic and acidic residues" evidence="9">
    <location>
        <begin position="1"/>
        <end position="23"/>
    </location>
</feature>
<proteinExistence type="inferred from homology"/>
<dbReference type="PROSITE" id="PS50893">
    <property type="entry name" value="ABC_TRANSPORTER_2"/>
    <property type="match status" value="1"/>
</dbReference>
<dbReference type="Proteomes" id="UP000025227">
    <property type="component" value="Unplaced"/>
</dbReference>
<dbReference type="Gene3D" id="3.40.50.300">
    <property type="entry name" value="P-loop containing nucleotide triphosphate hydrolases"/>
    <property type="match status" value="1"/>
</dbReference>
<evidence type="ECO:0000256" key="3">
    <source>
        <dbReference type="ARBA" id="ARBA00022448"/>
    </source>
</evidence>
<evidence type="ECO:0000256" key="2">
    <source>
        <dbReference type="ARBA" id="ARBA00005814"/>
    </source>
</evidence>
<evidence type="ECO:0000256" key="9">
    <source>
        <dbReference type="SAM" id="MobiDB-lite"/>
    </source>
</evidence>
<reference evidence="13" key="1">
    <citation type="submission" date="2020-12" db="UniProtKB">
        <authorList>
            <consortium name="WormBaseParasite"/>
        </authorList>
    </citation>
    <scope>IDENTIFICATION</scope>
    <source>
        <strain evidence="13">MHco3</strain>
    </source>
</reference>
<dbReference type="GO" id="GO:0016887">
    <property type="term" value="F:ATP hydrolysis activity"/>
    <property type="evidence" value="ECO:0007669"/>
    <property type="project" value="InterPro"/>
</dbReference>
<protein>
    <submittedName>
        <fullName evidence="13">ABC transporter domain-containing protein</fullName>
    </submittedName>
</protein>
<dbReference type="GO" id="GO:0005524">
    <property type="term" value="F:ATP binding"/>
    <property type="evidence" value="ECO:0007669"/>
    <property type="project" value="UniProtKB-KW"/>
</dbReference>
<organism evidence="12 13">
    <name type="scientific">Haemonchus contortus</name>
    <name type="common">Barber pole worm</name>
    <dbReference type="NCBI Taxonomy" id="6289"/>
    <lineage>
        <taxon>Eukaryota</taxon>
        <taxon>Metazoa</taxon>
        <taxon>Ecdysozoa</taxon>
        <taxon>Nematoda</taxon>
        <taxon>Chromadorea</taxon>
        <taxon>Rhabditida</taxon>
        <taxon>Rhabditina</taxon>
        <taxon>Rhabditomorpha</taxon>
        <taxon>Strongyloidea</taxon>
        <taxon>Trichostrongylidae</taxon>
        <taxon>Haemonchus</taxon>
    </lineage>
</organism>